<comment type="caution">
    <text evidence="3">The sequence shown here is derived from an EMBL/GenBank/DDBJ whole genome shotgun (WGS) entry which is preliminary data.</text>
</comment>
<dbReference type="PANTHER" id="PTHR23011:SF28">
    <property type="entry name" value="CYCLIC NUCLEOTIDE-BINDING DOMAIN CONTAINING PROTEIN"/>
    <property type="match status" value="1"/>
</dbReference>
<organism evidence="3 4">
    <name type="scientific">Cymbomonas tetramitiformis</name>
    <dbReference type="NCBI Taxonomy" id="36881"/>
    <lineage>
        <taxon>Eukaryota</taxon>
        <taxon>Viridiplantae</taxon>
        <taxon>Chlorophyta</taxon>
        <taxon>Pyramimonadophyceae</taxon>
        <taxon>Pyramimonadales</taxon>
        <taxon>Pyramimonadaceae</taxon>
        <taxon>Cymbomonas</taxon>
    </lineage>
</organism>
<evidence type="ECO:0000259" key="2">
    <source>
        <dbReference type="PROSITE" id="PS50042"/>
    </source>
</evidence>
<dbReference type="InterPro" id="IPR014710">
    <property type="entry name" value="RmlC-like_jellyroll"/>
</dbReference>
<dbReference type="PROSITE" id="PS50042">
    <property type="entry name" value="CNMP_BINDING_3"/>
    <property type="match status" value="1"/>
</dbReference>
<dbReference type="EMBL" id="LGRX02029493">
    <property type="protein sequence ID" value="KAK3246766.1"/>
    <property type="molecule type" value="Genomic_DNA"/>
</dbReference>
<feature type="domain" description="Cyclic nucleotide-binding" evidence="2">
    <location>
        <begin position="89"/>
        <end position="152"/>
    </location>
</feature>
<proteinExistence type="predicted"/>
<dbReference type="Gene3D" id="2.60.120.10">
    <property type="entry name" value="Jelly Rolls"/>
    <property type="match status" value="2"/>
</dbReference>
<keyword evidence="4" id="KW-1185">Reference proteome</keyword>
<accession>A0AAE0C1L2</accession>
<dbReference type="InterPro" id="IPR018490">
    <property type="entry name" value="cNMP-bd_dom_sf"/>
</dbReference>
<dbReference type="InterPro" id="IPR000595">
    <property type="entry name" value="cNMP-bd_dom"/>
</dbReference>
<protein>
    <recommendedName>
        <fullName evidence="2">Cyclic nucleotide-binding domain-containing protein</fullName>
    </recommendedName>
</protein>
<feature type="region of interest" description="Disordered" evidence="1">
    <location>
        <begin position="1"/>
        <end position="30"/>
    </location>
</feature>
<dbReference type="Proteomes" id="UP001190700">
    <property type="component" value="Unassembled WGS sequence"/>
</dbReference>
<name>A0AAE0C1L2_9CHLO</name>
<reference evidence="3 4" key="1">
    <citation type="journal article" date="2015" name="Genome Biol. Evol.">
        <title>Comparative Genomics of a Bacterivorous Green Alga Reveals Evolutionary Causalities and Consequences of Phago-Mixotrophic Mode of Nutrition.</title>
        <authorList>
            <person name="Burns J.A."/>
            <person name="Paasch A."/>
            <person name="Narechania A."/>
            <person name="Kim E."/>
        </authorList>
    </citation>
    <scope>NUCLEOTIDE SEQUENCE [LARGE SCALE GENOMIC DNA]</scope>
    <source>
        <strain evidence="3 4">PLY_AMNH</strain>
    </source>
</reference>
<dbReference type="SUPFAM" id="SSF51206">
    <property type="entry name" value="cAMP-binding domain-like"/>
    <property type="match status" value="2"/>
</dbReference>
<dbReference type="CDD" id="cd00038">
    <property type="entry name" value="CAP_ED"/>
    <property type="match status" value="1"/>
</dbReference>
<gene>
    <name evidence="3" type="ORF">CYMTET_43710</name>
</gene>
<evidence type="ECO:0000313" key="4">
    <source>
        <dbReference type="Proteomes" id="UP001190700"/>
    </source>
</evidence>
<evidence type="ECO:0000313" key="3">
    <source>
        <dbReference type="EMBL" id="KAK3246766.1"/>
    </source>
</evidence>
<dbReference type="AlphaFoldDB" id="A0AAE0C1L2"/>
<dbReference type="PANTHER" id="PTHR23011">
    <property type="entry name" value="CYCLIC NUCLEOTIDE-BINDING DOMAIN CONTAINING PROTEIN"/>
    <property type="match status" value="1"/>
</dbReference>
<sequence length="432" mass="48931">MNSEGWKGMSGKPHAPERSPRGVNTKPRLSTQRKIISRYTALTPADAAYRVSSPLHFLKQFCQQRPQDRTDVDVNQALKVLSETFNFNFFGVHSQEEQKRICCSFHFASYRKNEVIFKGGAVGAEAFLLLSGTVRCIEDAFRWVVTPGEDFGLVKEVRKMKLETMEDQVPFRNAHSAVALEDAWTLHLSMEELANALSTPTELQLKKLEETGAFFRSLSLFKARKEDTLSKLMKYSRRELFKRGTEWSTRSSQTMYFIVKGEVIVMLPLKQIDAIEEDSDEEGAYALQVSRNNRMKETVKKPSKYTAKASTRHYPNSWNQACKNYGYLEEGKLGPSAMLVTLGEGRYFGHEAWFPFRLPQYDLLMVAETQVVAIAVEKDAILDASRNDHHFLSTLLQESLFLVRSPSAHQESGSVGDLDVRQGGVSPRGVYG</sequence>
<evidence type="ECO:0000256" key="1">
    <source>
        <dbReference type="SAM" id="MobiDB-lite"/>
    </source>
</evidence>